<dbReference type="PROSITE" id="PS00356">
    <property type="entry name" value="HTH_LACI_1"/>
    <property type="match status" value="1"/>
</dbReference>
<keyword evidence="2" id="KW-0238">DNA-binding</keyword>
<evidence type="ECO:0000259" key="4">
    <source>
        <dbReference type="PROSITE" id="PS50932"/>
    </source>
</evidence>
<dbReference type="PANTHER" id="PTHR30146">
    <property type="entry name" value="LACI-RELATED TRANSCRIPTIONAL REPRESSOR"/>
    <property type="match status" value="1"/>
</dbReference>
<dbReference type="PANTHER" id="PTHR30146:SF153">
    <property type="entry name" value="LACTOSE OPERON REPRESSOR"/>
    <property type="match status" value="1"/>
</dbReference>
<dbReference type="InterPro" id="IPR000843">
    <property type="entry name" value="HTH_LacI"/>
</dbReference>
<evidence type="ECO:0000256" key="3">
    <source>
        <dbReference type="ARBA" id="ARBA00023163"/>
    </source>
</evidence>
<dbReference type="GO" id="GO:0003700">
    <property type="term" value="F:DNA-binding transcription factor activity"/>
    <property type="evidence" value="ECO:0007669"/>
    <property type="project" value="TreeGrafter"/>
</dbReference>
<dbReference type="RefSeq" id="WP_179486431.1">
    <property type="nucleotide sequence ID" value="NZ_JACCBV010000001.1"/>
</dbReference>
<dbReference type="AlphaFoldDB" id="A0A7Y9KN78"/>
<evidence type="ECO:0000313" key="6">
    <source>
        <dbReference type="Proteomes" id="UP000576969"/>
    </source>
</evidence>
<dbReference type="Proteomes" id="UP000576969">
    <property type="component" value="Unassembled WGS sequence"/>
</dbReference>
<dbReference type="InterPro" id="IPR010982">
    <property type="entry name" value="Lambda_DNA-bd_dom_sf"/>
</dbReference>
<accession>A0A7Y9KN78</accession>
<name>A0A7Y9KN78_9MICO</name>
<dbReference type="Pfam" id="PF00532">
    <property type="entry name" value="Peripla_BP_1"/>
    <property type="match status" value="1"/>
</dbReference>
<organism evidence="5 6">
    <name type="scientific">Microbacterium immunditiarum</name>
    <dbReference type="NCBI Taxonomy" id="337480"/>
    <lineage>
        <taxon>Bacteria</taxon>
        <taxon>Bacillati</taxon>
        <taxon>Actinomycetota</taxon>
        <taxon>Actinomycetes</taxon>
        <taxon>Micrococcales</taxon>
        <taxon>Microbacteriaceae</taxon>
        <taxon>Microbacterium</taxon>
    </lineage>
</organism>
<keyword evidence="6" id="KW-1185">Reference proteome</keyword>
<dbReference type="PRINTS" id="PR00036">
    <property type="entry name" value="HTHLACI"/>
</dbReference>
<dbReference type="Pfam" id="PF00356">
    <property type="entry name" value="LacI"/>
    <property type="match status" value="1"/>
</dbReference>
<protein>
    <submittedName>
        <fullName evidence="5">LacI family transcriptional regulator</fullName>
    </submittedName>
</protein>
<keyword evidence="1" id="KW-0805">Transcription regulation</keyword>
<dbReference type="Gene3D" id="3.40.50.2300">
    <property type="match status" value="2"/>
</dbReference>
<evidence type="ECO:0000256" key="2">
    <source>
        <dbReference type="ARBA" id="ARBA00023125"/>
    </source>
</evidence>
<dbReference type="PROSITE" id="PS50932">
    <property type="entry name" value="HTH_LACI_2"/>
    <property type="match status" value="1"/>
</dbReference>
<dbReference type="Gene3D" id="1.10.260.40">
    <property type="entry name" value="lambda repressor-like DNA-binding domains"/>
    <property type="match status" value="1"/>
</dbReference>
<evidence type="ECO:0000256" key="1">
    <source>
        <dbReference type="ARBA" id="ARBA00023015"/>
    </source>
</evidence>
<proteinExistence type="predicted"/>
<gene>
    <name evidence="5" type="ORF">BJ991_003607</name>
</gene>
<dbReference type="CDD" id="cd06267">
    <property type="entry name" value="PBP1_LacI_sugar_binding-like"/>
    <property type="match status" value="1"/>
</dbReference>
<dbReference type="GO" id="GO:0000976">
    <property type="term" value="F:transcription cis-regulatory region binding"/>
    <property type="evidence" value="ECO:0007669"/>
    <property type="project" value="TreeGrafter"/>
</dbReference>
<keyword evidence="3" id="KW-0804">Transcription</keyword>
<comment type="caution">
    <text evidence="5">The sequence shown here is derived from an EMBL/GenBank/DDBJ whole genome shotgun (WGS) entry which is preliminary data.</text>
</comment>
<sequence length="344" mass="35394">MTVHARHAGGSVTLQDVALEAGVSMATASRVLNGSTRRVAESYRGLVEAAAERLGYTANLSAQATARGTSAIIALLVADIADPYFGEIASGVARAANAAGLIVTVAITERDDAREVRLVRALRGQRPRGLILAASRSSHEFEPELANELRLIAEAGGHVVALGAGSDTVRNVSVDNRGGGEALGLALAERGYRRALVLAAADGVLTSDERLAGITAGFTAGGGTAPRVYRGVFTRDSGNDLMARALADGVDAGTVVFAVSDIVAIGALSALRAAGREPGTDIALAGFDDIPACLDVTPALTTVHVPLAQVGHEAFQASTDDEWLLDAGSLRLEVLVRDSTPRRS</sequence>
<evidence type="ECO:0000313" key="5">
    <source>
        <dbReference type="EMBL" id="NYE21579.1"/>
    </source>
</evidence>
<reference evidence="5 6" key="1">
    <citation type="submission" date="2020-07" db="EMBL/GenBank/DDBJ databases">
        <title>Sequencing the genomes of 1000 actinobacteria strains.</title>
        <authorList>
            <person name="Klenk H.-P."/>
        </authorList>
    </citation>
    <scope>NUCLEOTIDE SEQUENCE [LARGE SCALE GENOMIC DNA]</scope>
    <source>
        <strain evidence="5 6">DSM 24662</strain>
    </source>
</reference>
<dbReference type="SUPFAM" id="SSF47413">
    <property type="entry name" value="lambda repressor-like DNA-binding domains"/>
    <property type="match status" value="1"/>
</dbReference>
<dbReference type="SUPFAM" id="SSF53822">
    <property type="entry name" value="Periplasmic binding protein-like I"/>
    <property type="match status" value="1"/>
</dbReference>
<dbReference type="InterPro" id="IPR028082">
    <property type="entry name" value="Peripla_BP_I"/>
</dbReference>
<dbReference type="InterPro" id="IPR001761">
    <property type="entry name" value="Peripla_BP/Lac1_sug-bd_dom"/>
</dbReference>
<dbReference type="CDD" id="cd01392">
    <property type="entry name" value="HTH_LacI"/>
    <property type="match status" value="1"/>
</dbReference>
<dbReference type="SMART" id="SM00354">
    <property type="entry name" value="HTH_LACI"/>
    <property type="match status" value="1"/>
</dbReference>
<feature type="domain" description="HTH lacI-type" evidence="4">
    <location>
        <begin position="12"/>
        <end position="67"/>
    </location>
</feature>
<dbReference type="EMBL" id="JACCBV010000001">
    <property type="protein sequence ID" value="NYE21579.1"/>
    <property type="molecule type" value="Genomic_DNA"/>
</dbReference>